<dbReference type="RefSeq" id="WP_267280784.1">
    <property type="nucleotide sequence ID" value="NZ_JAOVZV010000006.1"/>
</dbReference>
<evidence type="ECO:0000313" key="2">
    <source>
        <dbReference type="EMBL" id="MCX8532196.1"/>
    </source>
</evidence>
<evidence type="ECO:0000256" key="1">
    <source>
        <dbReference type="SAM" id="MobiDB-lite"/>
    </source>
</evidence>
<organism evidence="2 3">
    <name type="scientific">Chryseobacterium luquanense</name>
    <dbReference type="NCBI Taxonomy" id="2983766"/>
    <lineage>
        <taxon>Bacteria</taxon>
        <taxon>Pseudomonadati</taxon>
        <taxon>Bacteroidota</taxon>
        <taxon>Flavobacteriia</taxon>
        <taxon>Flavobacteriales</taxon>
        <taxon>Weeksellaceae</taxon>
        <taxon>Chryseobacterium group</taxon>
        <taxon>Chryseobacterium</taxon>
    </lineage>
</organism>
<gene>
    <name evidence="2" type="ORF">OEA66_07530</name>
</gene>
<accession>A0ABT3Y233</accession>
<comment type="caution">
    <text evidence="2">The sequence shown here is derived from an EMBL/GenBank/DDBJ whole genome shotgun (WGS) entry which is preliminary data.</text>
</comment>
<dbReference type="Proteomes" id="UP001070176">
    <property type="component" value="Unassembled WGS sequence"/>
</dbReference>
<dbReference type="EMBL" id="JAOVZV010000006">
    <property type="protein sequence ID" value="MCX8532196.1"/>
    <property type="molecule type" value="Genomic_DNA"/>
</dbReference>
<keyword evidence="3" id="KW-1185">Reference proteome</keyword>
<feature type="region of interest" description="Disordered" evidence="1">
    <location>
        <begin position="1"/>
        <end position="35"/>
    </location>
</feature>
<protein>
    <recommendedName>
        <fullName evidence="4">DUF4329 domain-containing protein</fullName>
    </recommendedName>
</protein>
<name>A0ABT3Y233_9FLAO</name>
<reference evidence="2" key="1">
    <citation type="submission" date="2022-10" db="EMBL/GenBank/DDBJ databases">
        <title>Chryseobacterium sp. nov., a novel bacterial species.</title>
        <authorList>
            <person name="Cao Y."/>
        </authorList>
    </citation>
    <scope>NUCLEOTIDE SEQUENCE</scope>
    <source>
        <strain evidence="2">KC 927</strain>
    </source>
</reference>
<proteinExistence type="predicted"/>
<evidence type="ECO:0008006" key="4">
    <source>
        <dbReference type="Google" id="ProtNLM"/>
    </source>
</evidence>
<feature type="compositionally biased region" description="Pro residues" evidence="1">
    <location>
        <begin position="1"/>
        <end position="12"/>
    </location>
</feature>
<evidence type="ECO:0000313" key="3">
    <source>
        <dbReference type="Proteomes" id="UP001070176"/>
    </source>
</evidence>
<sequence>MPGGTTPPPNNPPCTRTTIPTNPQPGFTDENGCPIGAPSLPNFPPVKGNPCDKISQNNIKAKEFILKPKASGRLAEVKTGIATNANEKSFSLGVDNNGNEQVTNVFEDFSGTQTNIVAQSPNFKVNAGAHTHSPGGAAPPSATDIYSFMKANKINSEFTLYYTISCDGNDYVFSIVDSYKFKKFAETYPEAEYTDPEHGIWKYGNVIGDDFEYLKSYFRKQSKSKNEGFELATAYILKKYNSGVGLSKRDANGDFKAIFVEELPDPSNPKKKIYNRTENCNL</sequence>
<feature type="non-terminal residue" evidence="2">
    <location>
        <position position="1"/>
    </location>
</feature>